<reference evidence="1" key="1">
    <citation type="submission" date="2022-08" db="EMBL/GenBank/DDBJ databases">
        <authorList>
            <person name="Gutierrez-Valencia J."/>
        </authorList>
    </citation>
    <scope>NUCLEOTIDE SEQUENCE</scope>
</reference>
<keyword evidence="2" id="KW-1185">Reference proteome</keyword>
<dbReference type="AlphaFoldDB" id="A0AAV0GVD7"/>
<protein>
    <submittedName>
        <fullName evidence="1">Uncharacterized protein</fullName>
    </submittedName>
</protein>
<comment type="caution">
    <text evidence="1">The sequence shown here is derived from an EMBL/GenBank/DDBJ whole genome shotgun (WGS) entry which is preliminary data.</text>
</comment>
<proteinExistence type="predicted"/>
<dbReference type="EMBL" id="CAMGYJ010000002">
    <property type="protein sequence ID" value="CAI0376618.1"/>
    <property type="molecule type" value="Genomic_DNA"/>
</dbReference>
<gene>
    <name evidence="1" type="ORF">LITE_LOCUS1107</name>
</gene>
<accession>A0AAV0GVD7</accession>
<organism evidence="1 2">
    <name type="scientific">Linum tenue</name>
    <dbReference type="NCBI Taxonomy" id="586396"/>
    <lineage>
        <taxon>Eukaryota</taxon>
        <taxon>Viridiplantae</taxon>
        <taxon>Streptophyta</taxon>
        <taxon>Embryophyta</taxon>
        <taxon>Tracheophyta</taxon>
        <taxon>Spermatophyta</taxon>
        <taxon>Magnoliopsida</taxon>
        <taxon>eudicotyledons</taxon>
        <taxon>Gunneridae</taxon>
        <taxon>Pentapetalae</taxon>
        <taxon>rosids</taxon>
        <taxon>fabids</taxon>
        <taxon>Malpighiales</taxon>
        <taxon>Linaceae</taxon>
        <taxon>Linum</taxon>
    </lineage>
</organism>
<dbReference type="Proteomes" id="UP001154282">
    <property type="component" value="Unassembled WGS sequence"/>
</dbReference>
<name>A0AAV0GVD7_9ROSI</name>
<sequence>MAANAVIQLKPNIHPRDLRRLRPQPGLLRLLLQGRHRLLLERRPEAATLNGPDLHGLLLHPLGHETPLGPPHRRFPRRRVQAAAVLRGGGGIGICFRSGGGAGGGIARGGGADLPGGRHGRNGDRRCDDRCVYCEEQHRN</sequence>
<evidence type="ECO:0000313" key="2">
    <source>
        <dbReference type="Proteomes" id="UP001154282"/>
    </source>
</evidence>
<evidence type="ECO:0000313" key="1">
    <source>
        <dbReference type="EMBL" id="CAI0376618.1"/>
    </source>
</evidence>